<evidence type="ECO:0000256" key="10">
    <source>
        <dbReference type="ARBA" id="ARBA00022909"/>
    </source>
</evidence>
<dbReference type="SUPFAM" id="SSF51717">
    <property type="entry name" value="Dihydropteroate synthetase-like"/>
    <property type="match status" value="1"/>
</dbReference>
<organism evidence="14 15">
    <name type="scientific">Anaerohalosphaera lusitana</name>
    <dbReference type="NCBI Taxonomy" id="1936003"/>
    <lineage>
        <taxon>Bacteria</taxon>
        <taxon>Pseudomonadati</taxon>
        <taxon>Planctomycetota</taxon>
        <taxon>Phycisphaerae</taxon>
        <taxon>Sedimentisphaerales</taxon>
        <taxon>Anaerohalosphaeraceae</taxon>
        <taxon>Anaerohalosphaera</taxon>
    </lineage>
</organism>
<dbReference type="GO" id="GO:0004156">
    <property type="term" value="F:dihydropteroate synthase activity"/>
    <property type="evidence" value="ECO:0007669"/>
    <property type="project" value="UniProtKB-EC"/>
</dbReference>
<dbReference type="PROSITE" id="PS00793">
    <property type="entry name" value="DHPS_2"/>
    <property type="match status" value="1"/>
</dbReference>
<dbReference type="RefSeq" id="WP_146662693.1">
    <property type="nucleotide sequence ID" value="NZ_CP019791.1"/>
</dbReference>
<dbReference type="Proteomes" id="UP000189674">
    <property type="component" value="Chromosome"/>
</dbReference>
<dbReference type="InterPro" id="IPR000489">
    <property type="entry name" value="Pterin-binding_dom"/>
</dbReference>
<dbReference type="GO" id="GO:0046656">
    <property type="term" value="P:folic acid biosynthetic process"/>
    <property type="evidence" value="ECO:0007669"/>
    <property type="project" value="UniProtKB-KW"/>
</dbReference>
<evidence type="ECO:0000256" key="5">
    <source>
        <dbReference type="ARBA" id="ARBA00012458"/>
    </source>
</evidence>
<dbReference type="InterPro" id="IPR045031">
    <property type="entry name" value="DHP_synth-like"/>
</dbReference>
<dbReference type="CDD" id="cd00739">
    <property type="entry name" value="DHPS"/>
    <property type="match status" value="1"/>
</dbReference>
<name>A0A1U9NMG7_9BACT</name>
<dbReference type="PROSITE" id="PS00792">
    <property type="entry name" value="DHPS_1"/>
    <property type="match status" value="1"/>
</dbReference>
<dbReference type="AlphaFoldDB" id="A0A1U9NMG7"/>
<evidence type="ECO:0000256" key="7">
    <source>
        <dbReference type="ARBA" id="ARBA00022679"/>
    </source>
</evidence>
<evidence type="ECO:0000256" key="2">
    <source>
        <dbReference type="ARBA" id="ARBA00001946"/>
    </source>
</evidence>
<protein>
    <recommendedName>
        <fullName evidence="6 12">Dihydropteroate synthase</fullName>
        <shortName evidence="12">DHPS</shortName>
        <ecNumber evidence="5 12">2.5.1.15</ecNumber>
    </recommendedName>
    <alternativeName>
        <fullName evidence="11 12">Dihydropteroate pyrophosphorylase</fullName>
    </alternativeName>
</protein>
<evidence type="ECO:0000313" key="14">
    <source>
        <dbReference type="EMBL" id="AQT69142.1"/>
    </source>
</evidence>
<dbReference type="EC" id="2.5.1.15" evidence="5 12"/>
<sequence length="286" mass="31176">MTDQRRPKNDILEWPLGSLDFSQGCIIMGILNVTPDSFSDGGTYMDTDSAIERALQMVHDGARIIDIGPESTRPGSKPVSAEQQIARAIPVIEKITQRTDTVVSIDTQDSRVAEAAIKAGASIINDVSAFGDPKMPEVAARYNAVSILMHMKGTPSTMQKEPSYDDVVSEVLEYLTSRIEYAKGFGLPAEYLMIDPGIGFGKTYHHNLELLKHLDRFCRTDHRVLVGTSRKKFIGRITGREIPSERLFGTAATVAASVLAGASIVRVHDVAEMAEVVQVCNAINNA</sequence>
<evidence type="ECO:0000256" key="3">
    <source>
        <dbReference type="ARBA" id="ARBA00004763"/>
    </source>
</evidence>
<dbReference type="GO" id="GO:0046654">
    <property type="term" value="P:tetrahydrofolate biosynthetic process"/>
    <property type="evidence" value="ECO:0007669"/>
    <property type="project" value="UniProtKB-UniPathway"/>
</dbReference>
<dbReference type="Pfam" id="PF00809">
    <property type="entry name" value="Pterin_bind"/>
    <property type="match status" value="1"/>
</dbReference>
<keyword evidence="8 12" id="KW-0479">Metal-binding</keyword>
<comment type="similarity">
    <text evidence="4 12">Belongs to the DHPS family.</text>
</comment>
<feature type="domain" description="Pterin-binding" evidence="13">
    <location>
        <begin position="25"/>
        <end position="278"/>
    </location>
</feature>
<keyword evidence="7 12" id="KW-0808">Transferase</keyword>
<comment type="catalytic activity">
    <reaction evidence="1">
        <text>(7,8-dihydropterin-6-yl)methyl diphosphate + 4-aminobenzoate = 7,8-dihydropteroate + diphosphate</text>
        <dbReference type="Rhea" id="RHEA:19949"/>
        <dbReference type="ChEBI" id="CHEBI:17836"/>
        <dbReference type="ChEBI" id="CHEBI:17839"/>
        <dbReference type="ChEBI" id="CHEBI:33019"/>
        <dbReference type="ChEBI" id="CHEBI:72950"/>
        <dbReference type="EC" id="2.5.1.15"/>
    </reaction>
</comment>
<dbReference type="NCBIfam" id="TIGR01496">
    <property type="entry name" value="DHPS"/>
    <property type="match status" value="1"/>
</dbReference>
<keyword evidence="15" id="KW-1185">Reference proteome</keyword>
<comment type="cofactor">
    <cofactor evidence="2 12">
        <name>Mg(2+)</name>
        <dbReference type="ChEBI" id="CHEBI:18420"/>
    </cofactor>
</comment>
<comment type="function">
    <text evidence="12">Catalyzes the condensation of para-aminobenzoate (pABA) with 6-hydroxymethyl-7,8-dihydropterin diphosphate (DHPt-PP) to form 7,8-dihydropteroate (H2Pte), the immediate precursor of folate derivatives.</text>
</comment>
<keyword evidence="9 12" id="KW-0460">Magnesium</keyword>
<dbReference type="Gene3D" id="3.20.20.20">
    <property type="entry name" value="Dihydropteroate synthase-like"/>
    <property type="match status" value="1"/>
</dbReference>
<evidence type="ECO:0000256" key="12">
    <source>
        <dbReference type="RuleBase" id="RU361205"/>
    </source>
</evidence>
<comment type="pathway">
    <text evidence="3 12">Cofactor biosynthesis; tetrahydrofolate biosynthesis; 7,8-dihydrofolate from 2-amino-4-hydroxy-6-hydroxymethyl-7,8-dihydropteridine diphosphate and 4-aminobenzoate: step 1/2.</text>
</comment>
<evidence type="ECO:0000259" key="13">
    <source>
        <dbReference type="PROSITE" id="PS50972"/>
    </source>
</evidence>
<evidence type="ECO:0000256" key="4">
    <source>
        <dbReference type="ARBA" id="ARBA00009503"/>
    </source>
</evidence>
<dbReference type="UniPathway" id="UPA00077">
    <property type="reaction ID" value="UER00156"/>
</dbReference>
<dbReference type="FunFam" id="3.20.20.20:FF:000006">
    <property type="entry name" value="Dihydropteroate synthase"/>
    <property type="match status" value="1"/>
</dbReference>
<dbReference type="EMBL" id="CP019791">
    <property type="protein sequence ID" value="AQT69142.1"/>
    <property type="molecule type" value="Genomic_DNA"/>
</dbReference>
<dbReference type="InterPro" id="IPR006390">
    <property type="entry name" value="DHP_synth_dom"/>
</dbReference>
<dbReference type="KEGG" id="alus:STSP2_02329"/>
<gene>
    <name evidence="14" type="primary">folP</name>
    <name evidence="14" type="ORF">STSP2_02329</name>
</gene>
<dbReference type="GO" id="GO:0005829">
    <property type="term" value="C:cytosol"/>
    <property type="evidence" value="ECO:0007669"/>
    <property type="project" value="TreeGrafter"/>
</dbReference>
<evidence type="ECO:0000256" key="6">
    <source>
        <dbReference type="ARBA" id="ARBA00016919"/>
    </source>
</evidence>
<accession>A0A1U9NMG7</accession>
<keyword evidence="10 12" id="KW-0289">Folate biosynthesis</keyword>
<evidence type="ECO:0000256" key="8">
    <source>
        <dbReference type="ARBA" id="ARBA00022723"/>
    </source>
</evidence>
<dbReference type="PANTHER" id="PTHR20941:SF1">
    <property type="entry name" value="FOLIC ACID SYNTHESIS PROTEIN FOL1"/>
    <property type="match status" value="1"/>
</dbReference>
<dbReference type="PROSITE" id="PS50972">
    <property type="entry name" value="PTERIN_BINDING"/>
    <property type="match status" value="1"/>
</dbReference>
<dbReference type="PANTHER" id="PTHR20941">
    <property type="entry name" value="FOLATE SYNTHESIS PROTEINS"/>
    <property type="match status" value="1"/>
</dbReference>
<dbReference type="InterPro" id="IPR011005">
    <property type="entry name" value="Dihydropteroate_synth-like_sf"/>
</dbReference>
<reference evidence="15" key="1">
    <citation type="submission" date="2017-02" db="EMBL/GenBank/DDBJ databases">
        <title>Comparative genomics and description of representatives of a novel lineage of planctomycetes thriving in anoxic sediments.</title>
        <authorList>
            <person name="Spring S."/>
            <person name="Bunk B."/>
            <person name="Sproer C."/>
        </authorList>
    </citation>
    <scope>NUCLEOTIDE SEQUENCE [LARGE SCALE GENOMIC DNA]</scope>
    <source>
        <strain evidence="15">ST-NAGAB-D1</strain>
    </source>
</reference>
<dbReference type="GO" id="GO:0046872">
    <property type="term" value="F:metal ion binding"/>
    <property type="evidence" value="ECO:0007669"/>
    <property type="project" value="UniProtKB-KW"/>
</dbReference>
<evidence type="ECO:0000313" key="15">
    <source>
        <dbReference type="Proteomes" id="UP000189674"/>
    </source>
</evidence>
<dbReference type="OrthoDB" id="9811744at2"/>
<proteinExistence type="inferred from homology"/>
<evidence type="ECO:0000256" key="11">
    <source>
        <dbReference type="ARBA" id="ARBA00030193"/>
    </source>
</evidence>
<evidence type="ECO:0000256" key="1">
    <source>
        <dbReference type="ARBA" id="ARBA00000012"/>
    </source>
</evidence>
<dbReference type="STRING" id="1936003.STSP2_02329"/>
<evidence type="ECO:0000256" key="9">
    <source>
        <dbReference type="ARBA" id="ARBA00022842"/>
    </source>
</evidence>